<dbReference type="GO" id="GO:0005737">
    <property type="term" value="C:cytoplasm"/>
    <property type="evidence" value="ECO:0000318"/>
    <property type="project" value="GO_Central"/>
</dbReference>
<dbReference type="GO" id="GO:0052847">
    <property type="term" value="F:inositol-1,5-bisdiphosphate-2,3,4,6-tetrakisphosphate 5-diphosphatase activity"/>
    <property type="evidence" value="ECO:0007669"/>
    <property type="project" value="UniProtKB-ARBA"/>
</dbReference>
<dbReference type="Proteomes" id="UP000235145">
    <property type="component" value="Unassembled WGS sequence"/>
</dbReference>
<evidence type="ECO:0000256" key="7">
    <source>
        <dbReference type="ARBA" id="ARBA00047562"/>
    </source>
</evidence>
<evidence type="ECO:0000256" key="6">
    <source>
        <dbReference type="ARBA" id="ARBA00047342"/>
    </source>
</evidence>
<comment type="caution">
    <text evidence="11">The sequence shown here is derived from an EMBL/GenBank/DDBJ whole genome shotgun (WGS) entry which is preliminary data.</text>
</comment>
<comment type="catalytic activity">
    <reaction evidence="9">
        <text>6-diphospho-1D-myo-inositol pentakisphosphate + H2O = 1D-myo-inositol hexakisphosphate + phosphate + H(+)</text>
        <dbReference type="Rhea" id="RHEA:79703"/>
        <dbReference type="ChEBI" id="CHEBI:15377"/>
        <dbReference type="ChEBI" id="CHEBI:15378"/>
        <dbReference type="ChEBI" id="CHEBI:43474"/>
        <dbReference type="ChEBI" id="CHEBI:58130"/>
        <dbReference type="ChEBI" id="CHEBI:230534"/>
        <dbReference type="EC" id="3.6.1.52"/>
    </reaction>
    <physiologicalReaction direction="left-to-right" evidence="9">
        <dbReference type="Rhea" id="RHEA:79704"/>
    </physiologicalReaction>
</comment>
<dbReference type="InterPro" id="IPR020422">
    <property type="entry name" value="TYR_PHOSPHATASE_DUAL_dom"/>
</dbReference>
<evidence type="ECO:0000256" key="9">
    <source>
        <dbReference type="ARBA" id="ARBA00048424"/>
    </source>
</evidence>
<dbReference type="PANTHER" id="PTHR31126">
    <property type="entry name" value="TYROSINE-PROTEIN PHOSPHATASE"/>
    <property type="match status" value="1"/>
</dbReference>
<organism evidence="11 12">
    <name type="scientific">Lactuca sativa</name>
    <name type="common">Garden lettuce</name>
    <dbReference type="NCBI Taxonomy" id="4236"/>
    <lineage>
        <taxon>Eukaryota</taxon>
        <taxon>Viridiplantae</taxon>
        <taxon>Streptophyta</taxon>
        <taxon>Embryophyta</taxon>
        <taxon>Tracheophyta</taxon>
        <taxon>Spermatophyta</taxon>
        <taxon>Magnoliopsida</taxon>
        <taxon>eudicotyledons</taxon>
        <taxon>Gunneridae</taxon>
        <taxon>Pentapetalae</taxon>
        <taxon>asterids</taxon>
        <taxon>campanulids</taxon>
        <taxon>Asterales</taxon>
        <taxon>Asteraceae</taxon>
        <taxon>Cichorioideae</taxon>
        <taxon>Cichorieae</taxon>
        <taxon>Lactucinae</taxon>
        <taxon>Lactuca</taxon>
    </lineage>
</organism>
<dbReference type="Gene3D" id="3.90.190.10">
    <property type="entry name" value="Protein tyrosine phosphatase superfamily"/>
    <property type="match status" value="1"/>
</dbReference>
<accession>A0A9R1UY10</accession>
<dbReference type="InterPro" id="IPR004861">
    <property type="entry name" value="Siw14-like"/>
</dbReference>
<dbReference type="InterPro" id="IPR020428">
    <property type="entry name" value="PFA-DSPs"/>
</dbReference>
<comment type="catalytic activity">
    <reaction evidence="7">
        <text>3,5-bis(diphospho)-1D-myo-inositol 1,2,4,6-tetrakisphosphate + H2O = 3-diphospho-1D-myo-inositol 1,2,4,5,6-pentakisphosphate + phosphate + 2 H(+)</text>
        <dbReference type="Rhea" id="RHEA:56312"/>
        <dbReference type="ChEBI" id="CHEBI:15377"/>
        <dbReference type="ChEBI" id="CHEBI:15378"/>
        <dbReference type="ChEBI" id="CHEBI:43474"/>
        <dbReference type="ChEBI" id="CHEBI:140372"/>
        <dbReference type="ChEBI" id="CHEBI:140374"/>
        <dbReference type="EC" id="3.6.1.52"/>
    </reaction>
    <physiologicalReaction direction="left-to-right" evidence="7">
        <dbReference type="Rhea" id="RHEA:56313"/>
    </physiologicalReaction>
</comment>
<dbReference type="EMBL" id="NBSK02000007">
    <property type="protein sequence ID" value="KAJ0196070.1"/>
    <property type="molecule type" value="Genomic_DNA"/>
</dbReference>
<comment type="subcellular location">
    <subcellularLocation>
        <location evidence="1">Cytoplasm</location>
    </subcellularLocation>
</comment>
<name>A0A9R1UY10_LACSA</name>
<keyword evidence="3" id="KW-0963">Cytoplasm</keyword>
<evidence type="ECO:0000256" key="5">
    <source>
        <dbReference type="ARBA" id="ARBA00044949"/>
    </source>
</evidence>
<dbReference type="InterPro" id="IPR016130">
    <property type="entry name" value="Tyr_Pase_AS"/>
</dbReference>
<dbReference type="EC" id="3.6.1.52" evidence="2"/>
<evidence type="ECO:0000256" key="8">
    <source>
        <dbReference type="ARBA" id="ARBA00047927"/>
    </source>
</evidence>
<dbReference type="Pfam" id="PF03162">
    <property type="entry name" value="Y_phosphatase2"/>
    <property type="match status" value="1"/>
</dbReference>
<dbReference type="PROSITE" id="PS00383">
    <property type="entry name" value="TYR_PHOSPHATASE_1"/>
    <property type="match status" value="1"/>
</dbReference>
<dbReference type="PROSITE" id="PS50054">
    <property type="entry name" value="TYR_PHOSPHATASE_DUAL"/>
    <property type="match status" value="1"/>
</dbReference>
<protein>
    <recommendedName>
        <fullName evidence="2">diphosphoinositol-polyphosphate diphosphatase</fullName>
        <ecNumber evidence="2">3.6.1.52</ecNumber>
    </recommendedName>
</protein>
<comment type="catalytic activity">
    <reaction evidence="8">
        <text>1,5-bis(diphospho)-1D-myo-inositol 2,3,4,6-tetrakisphosphate + H2O = 1-diphospho-1D-myo-inositol 2,3,4,5,6-pentakisphosphate + phosphate + 2 H(+)</text>
        <dbReference type="Rhea" id="RHEA:79699"/>
        <dbReference type="ChEBI" id="CHEBI:15377"/>
        <dbReference type="ChEBI" id="CHEBI:15378"/>
        <dbReference type="ChEBI" id="CHEBI:43474"/>
        <dbReference type="ChEBI" id="CHEBI:74946"/>
        <dbReference type="ChEBI" id="CHEBI:77983"/>
        <dbReference type="EC" id="3.6.1.52"/>
    </reaction>
    <physiologicalReaction direction="left-to-right" evidence="8">
        <dbReference type="Rhea" id="RHEA:79700"/>
    </physiologicalReaction>
</comment>
<evidence type="ECO:0000313" key="12">
    <source>
        <dbReference type="Proteomes" id="UP000235145"/>
    </source>
</evidence>
<comment type="catalytic activity">
    <reaction evidence="6">
        <text>5-diphospho-1D-myo-inositol 1,2,3,4,6-pentakisphosphate + H2O = 1D-myo-inositol hexakisphosphate + phosphate + H(+)</text>
        <dbReference type="Rhea" id="RHEA:22384"/>
        <dbReference type="ChEBI" id="CHEBI:15377"/>
        <dbReference type="ChEBI" id="CHEBI:15378"/>
        <dbReference type="ChEBI" id="CHEBI:43474"/>
        <dbReference type="ChEBI" id="CHEBI:58130"/>
        <dbReference type="ChEBI" id="CHEBI:58628"/>
        <dbReference type="EC" id="3.6.1.52"/>
    </reaction>
    <physiologicalReaction direction="left-to-right" evidence="6">
        <dbReference type="Rhea" id="RHEA:22385"/>
    </physiologicalReaction>
</comment>
<dbReference type="InterPro" id="IPR029021">
    <property type="entry name" value="Prot-tyrosine_phosphatase-like"/>
</dbReference>
<reference evidence="11 12" key="1">
    <citation type="journal article" date="2017" name="Nat. Commun.">
        <title>Genome assembly with in vitro proximity ligation data and whole-genome triplication in lettuce.</title>
        <authorList>
            <person name="Reyes-Chin-Wo S."/>
            <person name="Wang Z."/>
            <person name="Yang X."/>
            <person name="Kozik A."/>
            <person name="Arikit S."/>
            <person name="Song C."/>
            <person name="Xia L."/>
            <person name="Froenicke L."/>
            <person name="Lavelle D.O."/>
            <person name="Truco M.J."/>
            <person name="Xia R."/>
            <person name="Zhu S."/>
            <person name="Xu C."/>
            <person name="Xu H."/>
            <person name="Xu X."/>
            <person name="Cox K."/>
            <person name="Korf I."/>
            <person name="Meyers B.C."/>
            <person name="Michelmore R.W."/>
        </authorList>
    </citation>
    <scope>NUCLEOTIDE SEQUENCE [LARGE SCALE GENOMIC DNA]</scope>
    <source>
        <strain evidence="12">cv. Salinas</strain>
        <tissue evidence="11">Seedlings</tissue>
    </source>
</reference>
<dbReference type="FunFam" id="3.90.190.10:FF:000035">
    <property type="entry name" value="Tyrosine phosphatase, putative"/>
    <property type="match status" value="1"/>
</dbReference>
<dbReference type="PRINTS" id="PR01911">
    <property type="entry name" value="PFDSPHPHTASE"/>
</dbReference>
<evidence type="ECO:0000256" key="1">
    <source>
        <dbReference type="ARBA" id="ARBA00004496"/>
    </source>
</evidence>
<keyword evidence="4" id="KW-0378">Hydrolase</keyword>
<evidence type="ECO:0000256" key="2">
    <source>
        <dbReference type="ARBA" id="ARBA00012527"/>
    </source>
</evidence>
<evidence type="ECO:0000313" key="11">
    <source>
        <dbReference type="EMBL" id="KAJ0196070.1"/>
    </source>
</evidence>
<dbReference type="GO" id="GO:0016791">
    <property type="term" value="F:phosphatase activity"/>
    <property type="evidence" value="ECO:0000318"/>
    <property type="project" value="GO_Central"/>
</dbReference>
<dbReference type="PANTHER" id="PTHR31126:SF56">
    <property type="entry name" value="TYROSINE-PROTEIN PHOSPHATASE DOMAIN-CONTAINING PROTEIN"/>
    <property type="match status" value="1"/>
</dbReference>
<evidence type="ECO:0000259" key="10">
    <source>
        <dbReference type="PROSITE" id="PS50054"/>
    </source>
</evidence>
<dbReference type="GO" id="GO:0052845">
    <property type="term" value="F:inositol-5-diphosphate-1,2,3,4,6-pentakisphosphate diphosphatase activity"/>
    <property type="evidence" value="ECO:0007669"/>
    <property type="project" value="UniProtKB-ARBA"/>
</dbReference>
<sequence length="219" mass="24822">MKVESSPPVLFHVIGVDGESSGENRMTIERKLENSSDGLHIPPFNFGVVDDGIFRSGFPDTTNLSFLKTLGLRSIIYLCPEPYPEENLEFLNANAIQLHQFGIQKSKVCAYIITSICINHDSFNLSIFQPKDQNPIMEIQEIKICDALKVLMDPKNRPVLIHCKRGKHRTGCVVGCFRKLKNWGMSAIHEEYKHFAGDKSRVSDQKFLETFDISSFIKS</sequence>
<evidence type="ECO:0000256" key="4">
    <source>
        <dbReference type="ARBA" id="ARBA00022801"/>
    </source>
</evidence>
<gene>
    <name evidence="11" type="ORF">LSAT_V11C700348020</name>
</gene>
<comment type="similarity">
    <text evidence="5">Belongs to the protein-tyrosine phosphatase family. Atypical dual-specificity phosphatase Siw14-like subfamily.</text>
</comment>
<dbReference type="AlphaFoldDB" id="A0A9R1UY10"/>
<feature type="domain" description="Tyrosine-protein phosphatase" evidence="10">
    <location>
        <begin position="45"/>
        <end position="219"/>
    </location>
</feature>
<proteinExistence type="inferred from homology"/>
<evidence type="ECO:0000256" key="3">
    <source>
        <dbReference type="ARBA" id="ARBA00022490"/>
    </source>
</evidence>
<keyword evidence="12" id="KW-1185">Reference proteome</keyword>
<dbReference type="SUPFAM" id="SSF52799">
    <property type="entry name" value="(Phosphotyrosine protein) phosphatases II"/>
    <property type="match status" value="1"/>
</dbReference>